<proteinExistence type="predicted"/>
<comment type="caution">
    <text evidence="1">The sequence shown here is derived from an EMBL/GenBank/DDBJ whole genome shotgun (WGS) entry which is preliminary data.</text>
</comment>
<dbReference type="EMBL" id="SNRY01000590">
    <property type="protein sequence ID" value="KAA6338766.1"/>
    <property type="molecule type" value="Genomic_DNA"/>
</dbReference>
<sequence>NYFGNNPILIVPKNNHLINSTDEINI</sequence>
<accession>A0A5J4RXT7</accession>
<name>A0A5J4RXT7_9ZZZZ</name>
<protein>
    <submittedName>
        <fullName evidence="1">Uncharacterized protein</fullName>
    </submittedName>
</protein>
<evidence type="ECO:0000313" key="1">
    <source>
        <dbReference type="EMBL" id="KAA6338766.1"/>
    </source>
</evidence>
<organism evidence="1">
    <name type="scientific">termite gut metagenome</name>
    <dbReference type="NCBI Taxonomy" id="433724"/>
    <lineage>
        <taxon>unclassified sequences</taxon>
        <taxon>metagenomes</taxon>
        <taxon>organismal metagenomes</taxon>
    </lineage>
</organism>
<dbReference type="AlphaFoldDB" id="A0A5J4RXT7"/>
<gene>
    <name evidence="1" type="ORF">EZS27_013265</name>
</gene>
<reference evidence="1" key="1">
    <citation type="submission" date="2019-03" db="EMBL/GenBank/DDBJ databases">
        <title>Single cell metagenomics reveals metabolic interactions within the superorganism composed of flagellate Streblomastix strix and complex community of Bacteroidetes bacteria on its surface.</title>
        <authorList>
            <person name="Treitli S.C."/>
            <person name="Kolisko M."/>
            <person name="Husnik F."/>
            <person name="Keeling P."/>
            <person name="Hampl V."/>
        </authorList>
    </citation>
    <scope>NUCLEOTIDE SEQUENCE</scope>
    <source>
        <strain evidence="1">STM</strain>
    </source>
</reference>
<feature type="non-terminal residue" evidence="1">
    <location>
        <position position="1"/>
    </location>
</feature>